<sequence length="388" mass="44912">MAMDLVILICIFIAVILFAFACILQKVYKKKTQDRPALRRGKRGSITEQIELTPINKDDMCIRDNISIGNIPVEIDPSNLKFSSVLENGYFCKIRRGTLNINVTAEEKNSNKLVDVLVKRPKNHIEKEMLENELTILRLIGRHPNVLALIGYTSPMFGRTVVVYESVELGNLQHVLKITKNNFELVGVPETEFSGLDEFCVSDLHSFAFQIANGMEYLTHIPVIHRFLALRNIFLKRNKTIRIANFGLSKNVNDYRIIDSMDTPVPLYWMAPESYNELIFNEKTDVWSFGVCLYELYSLGEDPYENVKTLFDHLMEYLEKGNRLSKPKYIDSPEIFDFMKICWNFKPETRPCFSDCAQFFKSHLQEFPPALLEQTQSELKLESNIRKL</sequence>
<evidence type="ECO:0000259" key="1">
    <source>
        <dbReference type="PROSITE" id="PS50011"/>
    </source>
</evidence>
<dbReference type="Pfam" id="PF07714">
    <property type="entry name" value="PK_Tyr_Ser-Thr"/>
    <property type="match status" value="1"/>
</dbReference>
<dbReference type="InterPro" id="IPR050122">
    <property type="entry name" value="RTK"/>
</dbReference>
<feature type="domain" description="Protein kinase" evidence="1">
    <location>
        <begin position="80"/>
        <end position="360"/>
    </location>
</feature>
<dbReference type="PIR" id="T24083">
    <property type="entry name" value="T24083"/>
</dbReference>
<dbReference type="FunCoup" id="Q21868">
    <property type="interactions" value="12"/>
</dbReference>
<proteinExistence type="predicted"/>
<dbReference type="InterPro" id="IPR000719">
    <property type="entry name" value="Prot_kinase_dom"/>
</dbReference>
<dbReference type="GO" id="GO:0043235">
    <property type="term" value="C:receptor complex"/>
    <property type="evidence" value="ECO:0000318"/>
    <property type="project" value="GO_Central"/>
</dbReference>
<reference evidence="2 3" key="1">
    <citation type="journal article" date="1998" name="Science">
        <title>Genome sequence of the nematode C. elegans: a platform for investigating biology.</title>
        <authorList>
            <consortium name="The C. elegans sequencing consortium"/>
            <person name="Sulson J.E."/>
            <person name="Waterston R."/>
        </authorList>
    </citation>
    <scope>NUCLEOTIDE SEQUENCE [LARGE SCALE GENOMIC DNA]</scope>
    <source>
        <strain evidence="2 3">Bristol N2</strain>
    </source>
</reference>
<dbReference type="OMA" id="MEYLTHI"/>
<dbReference type="GO" id="GO:0005886">
    <property type="term" value="C:plasma membrane"/>
    <property type="evidence" value="ECO:0000318"/>
    <property type="project" value="GO_Central"/>
</dbReference>
<dbReference type="RefSeq" id="NP_496022.1">
    <property type="nucleotide sequence ID" value="NM_063621.1"/>
</dbReference>
<dbReference type="HOGENOM" id="CLU_000288_7_40_1"/>
<dbReference type="GO" id="GO:0004714">
    <property type="term" value="F:transmembrane receptor protein tyrosine kinase activity"/>
    <property type="evidence" value="ECO:0000318"/>
    <property type="project" value="GO_Central"/>
</dbReference>
<keyword evidence="2" id="KW-0808">Transferase</keyword>
<gene>
    <name evidence="2" type="ORF">CELE_R09D1.13</name>
    <name evidence="2 4" type="ORF">R09D1.13</name>
</gene>
<dbReference type="PANTHER" id="PTHR24416:SF626">
    <property type="entry name" value="PROTEIN KINASE DOMAIN-CONTAINING PROTEIN-RELATED"/>
    <property type="match status" value="1"/>
</dbReference>
<evidence type="ECO:0000313" key="4">
    <source>
        <dbReference type="WormBase" id="R09D1.13"/>
    </source>
</evidence>
<dbReference type="GO" id="GO:0007169">
    <property type="term" value="P:cell surface receptor protein tyrosine kinase signaling pathway"/>
    <property type="evidence" value="ECO:0000318"/>
    <property type="project" value="GO_Central"/>
</dbReference>
<dbReference type="SMR" id="Q21868"/>
<dbReference type="PROSITE" id="PS50011">
    <property type="entry name" value="PROTEIN_KINASE_DOM"/>
    <property type="match status" value="1"/>
</dbReference>
<dbReference type="STRING" id="6239.R09D1.13.1"/>
<dbReference type="CTD" id="187740"/>
<dbReference type="CDD" id="cd00192">
    <property type="entry name" value="PTKc"/>
    <property type="match status" value="1"/>
</dbReference>
<organism evidence="2 3">
    <name type="scientific">Caenorhabditis elegans</name>
    <dbReference type="NCBI Taxonomy" id="6239"/>
    <lineage>
        <taxon>Eukaryota</taxon>
        <taxon>Metazoa</taxon>
        <taxon>Ecdysozoa</taxon>
        <taxon>Nematoda</taxon>
        <taxon>Chromadorea</taxon>
        <taxon>Rhabditida</taxon>
        <taxon>Rhabditina</taxon>
        <taxon>Rhabditomorpha</taxon>
        <taxon>Rhabditoidea</taxon>
        <taxon>Rhabditidae</taxon>
        <taxon>Peloderinae</taxon>
        <taxon>Caenorhabditis</taxon>
    </lineage>
</organism>
<keyword evidence="2" id="KW-0418">Kinase</keyword>
<dbReference type="InterPro" id="IPR011009">
    <property type="entry name" value="Kinase-like_dom_sf"/>
</dbReference>
<dbReference type="Gene3D" id="1.10.510.10">
    <property type="entry name" value="Transferase(Phosphotransferase) domain 1"/>
    <property type="match status" value="1"/>
</dbReference>
<dbReference type="GO" id="GO:0005524">
    <property type="term" value="F:ATP binding"/>
    <property type="evidence" value="ECO:0007669"/>
    <property type="project" value="InterPro"/>
</dbReference>
<dbReference type="KEGG" id="cel:CELE_R09D1.13"/>
<name>Q21868_CAEEL</name>
<evidence type="ECO:0000313" key="2">
    <source>
        <dbReference type="EMBL" id="CAA93872.1"/>
    </source>
</evidence>
<dbReference type="Proteomes" id="UP000001940">
    <property type="component" value="Chromosome II"/>
</dbReference>
<dbReference type="PhylomeDB" id="Q21868"/>
<accession>Q21868</accession>
<dbReference type="InterPro" id="IPR001245">
    <property type="entry name" value="Ser-Thr/Tyr_kinase_cat_dom"/>
</dbReference>
<dbReference type="AGR" id="WB:WBGene00011169"/>
<dbReference type="PANTHER" id="PTHR24416">
    <property type="entry name" value="TYROSINE-PROTEIN KINASE RECEPTOR"/>
    <property type="match status" value="1"/>
</dbReference>
<keyword evidence="3" id="KW-1185">Reference proteome</keyword>
<dbReference type="GeneID" id="187740"/>
<dbReference type="eggNOG" id="KOG0200">
    <property type="taxonomic scope" value="Eukaryota"/>
</dbReference>
<dbReference type="FunFam" id="1.10.510.10:FF:001804">
    <property type="entry name" value="Protein CBG04913"/>
    <property type="match status" value="1"/>
</dbReference>
<dbReference type="InParanoid" id="Q21868"/>
<protein>
    <submittedName>
        <fullName evidence="2">Protein kinase domain-containing protein</fullName>
    </submittedName>
</protein>
<dbReference type="PaxDb" id="6239-R09D1.13"/>
<dbReference type="AlphaFoldDB" id="Q21868"/>
<dbReference type="PRINTS" id="PR00109">
    <property type="entry name" value="TYRKINASE"/>
</dbReference>
<dbReference type="EMBL" id="BX284602">
    <property type="protein sequence ID" value="CAA93872.1"/>
    <property type="molecule type" value="Genomic_DNA"/>
</dbReference>
<dbReference type="SUPFAM" id="SSF56112">
    <property type="entry name" value="Protein kinase-like (PK-like)"/>
    <property type="match status" value="1"/>
</dbReference>
<evidence type="ECO:0000313" key="3">
    <source>
        <dbReference type="Proteomes" id="UP000001940"/>
    </source>
</evidence>
<dbReference type="WormBase" id="R09D1.13">
    <property type="protein sequence ID" value="CE03554"/>
    <property type="gene ID" value="WBGene00011169"/>
</dbReference>
<dbReference type="UCSC" id="R09D1.13">
    <property type="organism name" value="c. elegans"/>
</dbReference>
<dbReference type="OrthoDB" id="5912975at2759"/>